<feature type="domain" description="MRH" evidence="4">
    <location>
        <begin position="37"/>
        <end position="181"/>
    </location>
</feature>
<feature type="signal peptide" evidence="3">
    <location>
        <begin position="1"/>
        <end position="21"/>
    </location>
</feature>
<reference evidence="5 6" key="1">
    <citation type="submission" date="2023-11" db="EMBL/GenBank/DDBJ databases">
        <title>Dfirmibasis_genome.</title>
        <authorList>
            <person name="Edelbroek B."/>
            <person name="Kjellin J."/>
            <person name="Jerlstrom-Hultqvist J."/>
            <person name="Soderbom F."/>
        </authorList>
    </citation>
    <scope>NUCLEOTIDE SEQUENCE [LARGE SCALE GENOMIC DNA]</scope>
    <source>
        <strain evidence="5 6">TNS-C-14</strain>
    </source>
</reference>
<keyword evidence="6" id="KW-1185">Reference proteome</keyword>
<feature type="chain" id="PRO_5043037466" description="MRH domain-containing protein" evidence="3">
    <location>
        <begin position="22"/>
        <end position="190"/>
    </location>
</feature>
<keyword evidence="1 3" id="KW-0732">Signal</keyword>
<dbReference type="EMBL" id="JAVFKY010000001">
    <property type="protein sequence ID" value="KAK5584901.1"/>
    <property type="molecule type" value="Genomic_DNA"/>
</dbReference>
<evidence type="ECO:0000256" key="2">
    <source>
        <dbReference type="ARBA" id="ARBA00023157"/>
    </source>
</evidence>
<evidence type="ECO:0000313" key="6">
    <source>
        <dbReference type="Proteomes" id="UP001344447"/>
    </source>
</evidence>
<dbReference type="Gene3D" id="2.70.130.10">
    <property type="entry name" value="Mannose-6-phosphate receptor binding domain"/>
    <property type="match status" value="1"/>
</dbReference>
<dbReference type="AlphaFoldDB" id="A0AAN7Z098"/>
<dbReference type="PROSITE" id="PS51914">
    <property type="entry name" value="MRH"/>
    <property type="match status" value="1"/>
</dbReference>
<accession>A0AAN7Z098</accession>
<dbReference type="SUPFAM" id="SSF50911">
    <property type="entry name" value="Mannose 6-phosphate receptor domain"/>
    <property type="match status" value="1"/>
</dbReference>
<dbReference type="InterPro" id="IPR009011">
    <property type="entry name" value="Man6P_isomerase_rcpt-bd_dom_sf"/>
</dbReference>
<comment type="caution">
    <text evidence="5">The sequence shown here is derived from an EMBL/GenBank/DDBJ whole genome shotgun (WGS) entry which is preliminary data.</text>
</comment>
<evidence type="ECO:0000313" key="5">
    <source>
        <dbReference type="EMBL" id="KAK5584901.1"/>
    </source>
</evidence>
<evidence type="ECO:0000259" key="4">
    <source>
        <dbReference type="PROSITE" id="PS51914"/>
    </source>
</evidence>
<protein>
    <recommendedName>
        <fullName evidence="4">MRH domain-containing protein</fullName>
    </recommendedName>
</protein>
<organism evidence="5 6">
    <name type="scientific">Dictyostelium firmibasis</name>
    <dbReference type="NCBI Taxonomy" id="79012"/>
    <lineage>
        <taxon>Eukaryota</taxon>
        <taxon>Amoebozoa</taxon>
        <taxon>Evosea</taxon>
        <taxon>Eumycetozoa</taxon>
        <taxon>Dictyostelia</taxon>
        <taxon>Dictyosteliales</taxon>
        <taxon>Dictyosteliaceae</taxon>
        <taxon>Dictyostelium</taxon>
    </lineage>
</organism>
<evidence type="ECO:0000256" key="3">
    <source>
        <dbReference type="SAM" id="SignalP"/>
    </source>
</evidence>
<gene>
    <name evidence="5" type="ORF">RB653_006519</name>
</gene>
<name>A0AAN7Z098_9MYCE</name>
<keyword evidence="2" id="KW-1015">Disulfide bond</keyword>
<sequence length="190" mass="21696">MFKKSYKILFLFTLFVAYSTCINYKPIQTSSSSSEIQKCIFKTDDGKTINLTPLENINYSYYDTPSFSQYYYGICSPNTYCQKLLNTDVEVESCGVFETNGPNVTMAIGMFDGATVQVYTEVTNLFYYQNVGVETCPGNGQMIMQLELNCNYYFNFTVHTVYQARTCHTIISIGTIHACEVQDNRHTIHI</sequence>
<dbReference type="InterPro" id="IPR044865">
    <property type="entry name" value="MRH_dom"/>
</dbReference>
<dbReference type="Proteomes" id="UP001344447">
    <property type="component" value="Unassembled WGS sequence"/>
</dbReference>
<evidence type="ECO:0000256" key="1">
    <source>
        <dbReference type="ARBA" id="ARBA00022729"/>
    </source>
</evidence>
<proteinExistence type="predicted"/>